<dbReference type="PANTHER" id="PTHR10724:SF7">
    <property type="entry name" value="SMALL RIBOSOMAL SUBUNIT PROTEIN BS1C"/>
    <property type="match status" value="1"/>
</dbReference>
<keyword evidence="2" id="KW-0689">Ribosomal protein</keyword>
<sequence>MAEELNEKVMIEGFDPAKMVDQEQDHTMENWMKIYGAYQNSKILYAPISGIEKVGPDGEEKTACAVVRVGSIRGLIPLEFTGAQNLRQLRSMTGQDIAFMVLNYDQENELFTGSRTKALEKMADITLRKIEEGDVIPAVVRHVGDDYMLGDIGGIQVFLPIAEIRYGWIDDLHEEFKEGDALKVEVLSIDEDKKEVQISAKALQQNPWPDCVKRYHKNGEYVGKVSGVREYGVFVRLEPGVDSLSSHLKFQNVQKDDRVLVRVDNINTEKEQIRTRITRVL</sequence>
<dbReference type="InterPro" id="IPR050437">
    <property type="entry name" value="Ribos_protein_bS1-like"/>
</dbReference>
<protein>
    <submittedName>
        <fullName evidence="5">S1 RNA-binding domain-containing protein</fullName>
    </submittedName>
</protein>
<evidence type="ECO:0000259" key="4">
    <source>
        <dbReference type="PROSITE" id="PS50126"/>
    </source>
</evidence>
<dbReference type="Gene3D" id="2.40.50.140">
    <property type="entry name" value="Nucleic acid-binding proteins"/>
    <property type="match status" value="2"/>
</dbReference>
<dbReference type="InterPro" id="IPR003029">
    <property type="entry name" value="S1_domain"/>
</dbReference>
<dbReference type="Proteomes" id="UP001595387">
    <property type="component" value="Unassembled WGS sequence"/>
</dbReference>
<gene>
    <name evidence="5" type="ORF">ACFODW_04370</name>
</gene>
<evidence type="ECO:0000256" key="2">
    <source>
        <dbReference type="ARBA" id="ARBA00022980"/>
    </source>
</evidence>
<dbReference type="PANTHER" id="PTHR10724">
    <property type="entry name" value="30S RIBOSOMAL PROTEIN S1"/>
    <property type="match status" value="1"/>
</dbReference>
<accession>A0ABV7A3K0</accession>
<dbReference type="Pfam" id="PF00575">
    <property type="entry name" value="S1"/>
    <property type="match status" value="1"/>
</dbReference>
<dbReference type="InterPro" id="IPR012340">
    <property type="entry name" value="NA-bd_OB-fold"/>
</dbReference>
<keyword evidence="3" id="KW-0687">Ribonucleoprotein</keyword>
<reference evidence="6" key="1">
    <citation type="journal article" date="2019" name="Int. J. Syst. Evol. Microbiol.">
        <title>The Global Catalogue of Microorganisms (GCM) 10K type strain sequencing project: providing services to taxonomists for standard genome sequencing and annotation.</title>
        <authorList>
            <consortium name="The Broad Institute Genomics Platform"/>
            <consortium name="The Broad Institute Genome Sequencing Center for Infectious Disease"/>
            <person name="Wu L."/>
            <person name="Ma J."/>
        </authorList>
    </citation>
    <scope>NUCLEOTIDE SEQUENCE [LARGE SCALE GENOMIC DNA]</scope>
    <source>
        <strain evidence="6">KCTC 13193</strain>
    </source>
</reference>
<dbReference type="CDD" id="cd00164">
    <property type="entry name" value="S1_like"/>
    <property type="match status" value="1"/>
</dbReference>
<proteinExistence type="inferred from homology"/>
<dbReference type="SUPFAM" id="SSF50249">
    <property type="entry name" value="Nucleic acid-binding proteins"/>
    <property type="match status" value="2"/>
</dbReference>
<dbReference type="EMBL" id="JBHRRZ010000008">
    <property type="protein sequence ID" value="MFC2947586.1"/>
    <property type="molecule type" value="Genomic_DNA"/>
</dbReference>
<dbReference type="SMART" id="SM00316">
    <property type="entry name" value="S1"/>
    <property type="match status" value="2"/>
</dbReference>
<evidence type="ECO:0000256" key="3">
    <source>
        <dbReference type="ARBA" id="ARBA00023274"/>
    </source>
</evidence>
<name>A0ABV7A3K0_9BACI</name>
<organism evidence="5 6">
    <name type="scientific">Virgibacillus sediminis</name>
    <dbReference type="NCBI Taxonomy" id="202260"/>
    <lineage>
        <taxon>Bacteria</taxon>
        <taxon>Bacillati</taxon>
        <taxon>Bacillota</taxon>
        <taxon>Bacilli</taxon>
        <taxon>Bacillales</taxon>
        <taxon>Bacillaceae</taxon>
        <taxon>Virgibacillus</taxon>
    </lineage>
</organism>
<feature type="domain" description="S1 motif" evidence="4">
    <location>
        <begin position="133"/>
        <end position="201"/>
    </location>
</feature>
<evidence type="ECO:0000313" key="6">
    <source>
        <dbReference type="Proteomes" id="UP001595387"/>
    </source>
</evidence>
<evidence type="ECO:0000313" key="5">
    <source>
        <dbReference type="EMBL" id="MFC2947586.1"/>
    </source>
</evidence>
<dbReference type="PROSITE" id="PS50126">
    <property type="entry name" value="S1"/>
    <property type="match status" value="1"/>
</dbReference>
<evidence type="ECO:0000256" key="1">
    <source>
        <dbReference type="ARBA" id="ARBA00006767"/>
    </source>
</evidence>
<dbReference type="RefSeq" id="WP_390303517.1">
    <property type="nucleotide sequence ID" value="NZ_JBHRRZ010000008.1"/>
</dbReference>
<comment type="caution">
    <text evidence="5">The sequence shown here is derived from an EMBL/GenBank/DDBJ whole genome shotgun (WGS) entry which is preliminary data.</text>
</comment>
<comment type="similarity">
    <text evidence="1">Belongs to the bacterial ribosomal protein bS1 family.</text>
</comment>
<keyword evidence="6" id="KW-1185">Reference proteome</keyword>